<dbReference type="EMBL" id="CAEZYL010000075">
    <property type="protein sequence ID" value="CAB4728066.1"/>
    <property type="molecule type" value="Genomic_DNA"/>
</dbReference>
<dbReference type="EMBL" id="CAFBME010000048">
    <property type="protein sequence ID" value="CAB4894816.1"/>
    <property type="molecule type" value="Genomic_DNA"/>
</dbReference>
<dbReference type="SUPFAM" id="SSF54909">
    <property type="entry name" value="Dimeric alpha+beta barrel"/>
    <property type="match status" value="1"/>
</dbReference>
<accession>A0A6J7FH64</accession>
<organism evidence="4">
    <name type="scientific">freshwater metagenome</name>
    <dbReference type="NCBI Taxonomy" id="449393"/>
    <lineage>
        <taxon>unclassified sequences</taxon>
        <taxon>metagenomes</taxon>
        <taxon>ecological metagenomes</taxon>
    </lineage>
</organism>
<dbReference type="Pfam" id="PF05336">
    <property type="entry name" value="rhaM"/>
    <property type="match status" value="1"/>
</dbReference>
<gene>
    <name evidence="1" type="ORF">UFOPK1380_01043</name>
    <name evidence="2" type="ORF">UFOPK1778_00677</name>
    <name evidence="3" type="ORF">UFOPK2689_01014</name>
    <name evidence="4" type="ORF">UFOPK3555_00588</name>
</gene>
<proteinExistence type="predicted"/>
<dbReference type="GO" id="GO:0016857">
    <property type="term" value="F:racemase and epimerase activity, acting on carbohydrates and derivatives"/>
    <property type="evidence" value="ECO:0007669"/>
    <property type="project" value="InterPro"/>
</dbReference>
<name>A0A6J7FH64_9ZZZZ</name>
<dbReference type="InterPro" id="IPR011008">
    <property type="entry name" value="Dimeric_a/b-barrel"/>
</dbReference>
<dbReference type="Gene3D" id="3.30.70.100">
    <property type="match status" value="1"/>
</dbReference>
<evidence type="ECO:0000313" key="3">
    <source>
        <dbReference type="EMBL" id="CAB4728066.1"/>
    </source>
</evidence>
<dbReference type="EMBL" id="CAEZSC010000074">
    <property type="protein sequence ID" value="CAB4540983.1"/>
    <property type="molecule type" value="Genomic_DNA"/>
</dbReference>
<dbReference type="EMBL" id="CAEZUD010000029">
    <property type="protein sequence ID" value="CAB4590630.1"/>
    <property type="molecule type" value="Genomic_DNA"/>
</dbReference>
<protein>
    <submittedName>
        <fullName evidence="4">Unannotated protein</fullName>
    </submittedName>
</protein>
<dbReference type="AlphaFoldDB" id="A0A6J7FH64"/>
<evidence type="ECO:0000313" key="4">
    <source>
        <dbReference type="EMBL" id="CAB4894816.1"/>
    </source>
</evidence>
<sequence length="105" mass="12234">MERVCFTFEIYDGKVAEYEKRHAEIWPELVEALKECGFTNYTIFRRGLTAVGYLEAVPNKATAFEKLGKYEVNGKWAKWFEDIIVNLADSQGNLIELKEIWHLAE</sequence>
<evidence type="ECO:0000313" key="1">
    <source>
        <dbReference type="EMBL" id="CAB4540983.1"/>
    </source>
</evidence>
<dbReference type="PANTHER" id="PTHR34389:SF2">
    <property type="entry name" value="L-RHAMNOSE MUTAROTASE"/>
    <property type="match status" value="1"/>
</dbReference>
<dbReference type="GO" id="GO:0019301">
    <property type="term" value="P:rhamnose catabolic process"/>
    <property type="evidence" value="ECO:0007669"/>
    <property type="project" value="TreeGrafter"/>
</dbReference>
<evidence type="ECO:0000313" key="2">
    <source>
        <dbReference type="EMBL" id="CAB4590630.1"/>
    </source>
</evidence>
<dbReference type="PANTHER" id="PTHR34389">
    <property type="entry name" value="L-RHAMNOSE MUTAROTASE"/>
    <property type="match status" value="1"/>
</dbReference>
<reference evidence="4" key="1">
    <citation type="submission" date="2020-05" db="EMBL/GenBank/DDBJ databases">
        <authorList>
            <person name="Chiriac C."/>
            <person name="Salcher M."/>
            <person name="Ghai R."/>
            <person name="Kavagutti S V."/>
        </authorList>
    </citation>
    <scope>NUCLEOTIDE SEQUENCE</scope>
</reference>
<dbReference type="InterPro" id="IPR008000">
    <property type="entry name" value="Rham/fucose_mutarotase"/>
</dbReference>